<dbReference type="AlphaFoldDB" id="A0A3A8QRW5"/>
<dbReference type="InterPro" id="IPR000674">
    <property type="entry name" value="Ald_Oxase/Xan_DH_a/b"/>
</dbReference>
<dbReference type="Proteomes" id="UP000267003">
    <property type="component" value="Unassembled WGS sequence"/>
</dbReference>
<accession>A0A3A8QRW5</accession>
<feature type="signal peptide" evidence="1">
    <location>
        <begin position="1"/>
        <end position="29"/>
    </location>
</feature>
<comment type="caution">
    <text evidence="3">The sequence shown here is derived from an EMBL/GenBank/DDBJ whole genome shotgun (WGS) entry which is preliminary data.</text>
</comment>
<dbReference type="Gene3D" id="3.90.1170.50">
    <property type="entry name" value="Aldehyde oxidase/xanthine dehydrogenase, a/b hammerhead"/>
    <property type="match status" value="1"/>
</dbReference>
<reference evidence="4" key="1">
    <citation type="submission" date="2018-09" db="EMBL/GenBank/DDBJ databases">
        <authorList>
            <person name="Livingstone P.G."/>
            <person name="Whitworth D.E."/>
        </authorList>
    </citation>
    <scope>NUCLEOTIDE SEQUENCE [LARGE SCALE GENOMIC DNA]</scope>
    <source>
        <strain evidence="4">AB050A</strain>
    </source>
</reference>
<gene>
    <name evidence="3" type="ORF">D7W81_07935</name>
</gene>
<dbReference type="PANTHER" id="PTHR47495">
    <property type="entry name" value="ALDEHYDE DEHYDROGENASE"/>
    <property type="match status" value="1"/>
</dbReference>
<evidence type="ECO:0000313" key="4">
    <source>
        <dbReference type="Proteomes" id="UP000267003"/>
    </source>
</evidence>
<dbReference type="PANTHER" id="PTHR47495:SF1">
    <property type="entry name" value="BLL3820 PROTEIN"/>
    <property type="match status" value="1"/>
</dbReference>
<name>A0A3A8QRW5_9BACT</name>
<dbReference type="Gene3D" id="3.30.365.10">
    <property type="entry name" value="Aldehyde oxidase/xanthine dehydrogenase, molybdopterin binding domain"/>
    <property type="match status" value="4"/>
</dbReference>
<feature type="chain" id="PRO_5017333896" evidence="1">
    <location>
        <begin position="30"/>
        <end position="743"/>
    </location>
</feature>
<evidence type="ECO:0000313" key="3">
    <source>
        <dbReference type="EMBL" id="RKH71287.1"/>
    </source>
</evidence>
<protein>
    <submittedName>
        <fullName evidence="3">Xanthine dehydrogenase family protein molybdopterin-binding subunit</fullName>
    </submittedName>
</protein>
<dbReference type="RefSeq" id="WP_120554731.1">
    <property type="nucleotide sequence ID" value="NZ_RAWK01000035.1"/>
</dbReference>
<dbReference type="Pfam" id="PF02738">
    <property type="entry name" value="MoCoBD_1"/>
    <property type="match status" value="1"/>
</dbReference>
<feature type="domain" description="Aldehyde oxidase/xanthine dehydrogenase a/b hammerhead" evidence="2">
    <location>
        <begin position="206"/>
        <end position="286"/>
    </location>
</feature>
<sequence>MSAPVSRRSVLKGSLVMAFALAGPDVGWAAPAKKNGLPQDLARTPGLDAWIRIGEDGVVTLMTGKVELGQGILTALGQLCAEELDVEPSRLRVVSGDTRVCPPEGPTAGSMSIPNGGAAVRQASAEVRALLVDMAAKQLRIPAKRLTVRDGTLQDTGGSARITYWELVGGKRLQREATGTVAPKPAAQRKQVGRSLPRVDLPAKVTGEARFVQDLRSDTLVHGRVVRAPTPGASLVSVDFAPVTAMPGVLKVVRDGDFLGVIATGEWRAVKAAAALAATARWKERAPLPVDPHAWLLAQPTQDTVIHSVERPTDVAPTRTLEATYRRPYQMHASIGPSCAVAAWDGATMTVHTHSQSVFETGEALAKLLGLSKEHVHCRHQEGAGCYGHNGADDVAADAALLARALPGHSVRVQWSREDEHTNEPYGSAMVTRVRAGVDANGDVLDWDYALWSTAHGTRPGGEPGNLLAGRSLAKPFAQPEPRNGGPPNYSADRNAIPLYAFPGQAVTTHFVKAMPVRVSSMRGLGAYANVFSIESFVDELAHAANVDPVAFRLRQLRDERAKAVITRATERFNWAGFQRRPHHGRGLAFARYKNLAAYCAVCLEVFVDPDTHVPRVVRAVIAADAGEVVNPDGLANQLEGGLIQSLSWTLKEAVRYDARRILSRDWEGYPILTFSEAPPVDVQLIDRPEEPFLGAGEASQGPTAAALANAVFDATGLRVRDLPLTAERLRTLREIQASGHPG</sequence>
<dbReference type="InterPro" id="IPR008274">
    <property type="entry name" value="AldOxase/xan_DH_MoCoBD1"/>
</dbReference>
<proteinExistence type="predicted"/>
<dbReference type="InterPro" id="IPR037165">
    <property type="entry name" value="AldOxase/xan_DH_Mopterin-bd_sf"/>
</dbReference>
<dbReference type="InterPro" id="IPR046867">
    <property type="entry name" value="AldOxase/xan_DH_MoCoBD2"/>
</dbReference>
<dbReference type="InterPro" id="IPR006311">
    <property type="entry name" value="TAT_signal"/>
</dbReference>
<dbReference type="EMBL" id="RAWK01000035">
    <property type="protein sequence ID" value="RKH71287.1"/>
    <property type="molecule type" value="Genomic_DNA"/>
</dbReference>
<evidence type="ECO:0000256" key="1">
    <source>
        <dbReference type="SAM" id="SignalP"/>
    </source>
</evidence>
<dbReference type="PIRSF" id="PIRSF036389">
    <property type="entry name" value="IOR_B"/>
    <property type="match status" value="1"/>
</dbReference>
<dbReference type="InterPro" id="IPR012368">
    <property type="entry name" value="OxRdtase_Mopterin-bd_su_IorB"/>
</dbReference>
<organism evidence="3 4">
    <name type="scientific">Corallococcus aberystwythensis</name>
    <dbReference type="NCBI Taxonomy" id="2316722"/>
    <lineage>
        <taxon>Bacteria</taxon>
        <taxon>Pseudomonadati</taxon>
        <taxon>Myxococcota</taxon>
        <taxon>Myxococcia</taxon>
        <taxon>Myxococcales</taxon>
        <taxon>Cystobacterineae</taxon>
        <taxon>Myxococcaceae</taxon>
        <taxon>Corallococcus</taxon>
    </lineage>
</organism>
<dbReference type="OrthoDB" id="9775084at2"/>
<dbReference type="Pfam" id="PF20256">
    <property type="entry name" value="MoCoBD_2"/>
    <property type="match status" value="2"/>
</dbReference>
<dbReference type="SMART" id="SM01008">
    <property type="entry name" value="Ald_Xan_dh_C"/>
    <property type="match status" value="1"/>
</dbReference>
<dbReference type="GO" id="GO:0016491">
    <property type="term" value="F:oxidoreductase activity"/>
    <property type="evidence" value="ECO:0007669"/>
    <property type="project" value="InterPro"/>
</dbReference>
<evidence type="ECO:0000259" key="2">
    <source>
        <dbReference type="SMART" id="SM01008"/>
    </source>
</evidence>
<dbReference type="SUPFAM" id="SSF56003">
    <property type="entry name" value="Molybdenum cofactor-binding domain"/>
    <property type="match status" value="2"/>
</dbReference>
<dbReference type="InterPro" id="IPR052516">
    <property type="entry name" value="N-heterocyclic_Hydroxylase"/>
</dbReference>
<keyword evidence="1" id="KW-0732">Signal</keyword>
<dbReference type="PROSITE" id="PS51318">
    <property type="entry name" value="TAT"/>
    <property type="match status" value="1"/>
</dbReference>
<keyword evidence="4" id="KW-1185">Reference proteome</keyword>